<dbReference type="PANTHER" id="PTHR21581:SF33">
    <property type="entry name" value="D-ALANYL-D-ALANINE CARBOXYPEPTIDASE DACB"/>
    <property type="match status" value="1"/>
</dbReference>
<name>A0A9D2MZJ9_9FIRM</name>
<keyword evidence="2 12" id="KW-0732">Signal</keyword>
<evidence type="ECO:0000313" key="14">
    <source>
        <dbReference type="EMBL" id="HJC05835.1"/>
    </source>
</evidence>
<dbReference type="InterPro" id="IPR001967">
    <property type="entry name" value="Peptidase_S11_N"/>
</dbReference>
<evidence type="ECO:0000256" key="7">
    <source>
        <dbReference type="PIRSR" id="PIRSR618044-1"/>
    </source>
</evidence>
<feature type="compositionally biased region" description="Low complexity" evidence="10">
    <location>
        <begin position="377"/>
        <end position="389"/>
    </location>
</feature>
<evidence type="ECO:0000256" key="1">
    <source>
        <dbReference type="ARBA" id="ARBA00007164"/>
    </source>
</evidence>
<organism evidence="14 15">
    <name type="scientific">Candidatus Enterocloster excrementipullorum</name>
    <dbReference type="NCBI Taxonomy" id="2838559"/>
    <lineage>
        <taxon>Bacteria</taxon>
        <taxon>Bacillati</taxon>
        <taxon>Bacillota</taxon>
        <taxon>Clostridia</taxon>
        <taxon>Lachnospirales</taxon>
        <taxon>Lachnospiraceae</taxon>
        <taxon>Enterocloster</taxon>
    </lineage>
</organism>
<dbReference type="GO" id="GO:0009252">
    <property type="term" value="P:peptidoglycan biosynthetic process"/>
    <property type="evidence" value="ECO:0007669"/>
    <property type="project" value="UniProtKB-KW"/>
</dbReference>
<feature type="active site" evidence="7">
    <location>
        <position position="121"/>
    </location>
</feature>
<comment type="caution">
    <text evidence="14">The sequence shown here is derived from an EMBL/GenBank/DDBJ whole genome shotgun (WGS) entry which is preliminary data.</text>
</comment>
<feature type="active site" description="Acyl-ester intermediate" evidence="7">
    <location>
        <position position="63"/>
    </location>
</feature>
<keyword evidence="5" id="KW-0573">Peptidoglycan synthesis</keyword>
<dbReference type="GO" id="GO:0006508">
    <property type="term" value="P:proteolysis"/>
    <property type="evidence" value="ECO:0007669"/>
    <property type="project" value="InterPro"/>
</dbReference>
<feature type="compositionally biased region" description="Basic residues" evidence="10">
    <location>
        <begin position="535"/>
        <end position="552"/>
    </location>
</feature>
<dbReference type="Proteomes" id="UP000823910">
    <property type="component" value="Unassembled WGS sequence"/>
</dbReference>
<feature type="region of interest" description="Disordered" evidence="10">
    <location>
        <begin position="377"/>
        <end position="457"/>
    </location>
</feature>
<protein>
    <submittedName>
        <fullName evidence="14">D-alanyl-D-alanine carboxypeptidase</fullName>
    </submittedName>
</protein>
<dbReference type="InterPro" id="IPR012338">
    <property type="entry name" value="Beta-lactam/transpept-like"/>
</dbReference>
<sequence length="552" mass="59745">MKRFIPLLCCLCLILGLMPQTAFAAVPWPSGVSIEADGGILMDADTGTILYGKNMDQPYYPASITKILTALIVLERCSLDEMVEFSYDDVYNVEAGSSSAGIDEGDVLTVRDCLYALLLASANESANALACHISGSREAFADLMNEKAASLGCTGSHFANPSGLNDENHYTTAHDMALITREAIKNPVFLEINGTRSYQLAPTKRSPEGGYVANHHRMLNKNESVYYPGAFAGKTGYTSLAGNTLVTCAKRNDMTLIAVVLNGHQSHYSDTKALFDFGFNNFQSLRVSDYETTYQSIENDMTIGGMTAQDAVSLTLDPQGRVVIPKDGTFGDLTSVLTYDLDSQAPEGAVAAVQYAYEDHSAGFVYLMASGFSSSVQGSVSGTSQGTQGDSAALQPEPAALSAQGEQALQDTQPAQEAQNAAVSHAGNGAAETSLENASLPSSAETPAEDKRSPEGTATDIRIPANLWTVLGILFSLSLIISIVAAVRVHMRRKEERDLLARRKRRLERLEDIGFSSSDFDQLVAQRRLQSASSRRPRRRPRRRRDKKSIFR</sequence>
<feature type="domain" description="Peptidase S11 D-alanyl-D-alanine carboxypeptidase A N-terminal" evidence="13">
    <location>
        <begin position="33"/>
        <end position="263"/>
    </location>
</feature>
<keyword evidence="11" id="KW-1133">Transmembrane helix</keyword>
<evidence type="ECO:0000256" key="4">
    <source>
        <dbReference type="ARBA" id="ARBA00022960"/>
    </source>
</evidence>
<evidence type="ECO:0000256" key="8">
    <source>
        <dbReference type="PIRSR" id="PIRSR618044-2"/>
    </source>
</evidence>
<evidence type="ECO:0000313" key="15">
    <source>
        <dbReference type="Proteomes" id="UP000823910"/>
    </source>
</evidence>
<feature type="compositionally biased region" description="Polar residues" evidence="10">
    <location>
        <begin position="434"/>
        <end position="445"/>
    </location>
</feature>
<evidence type="ECO:0000256" key="2">
    <source>
        <dbReference type="ARBA" id="ARBA00022729"/>
    </source>
</evidence>
<evidence type="ECO:0000256" key="10">
    <source>
        <dbReference type="SAM" id="MobiDB-lite"/>
    </source>
</evidence>
<dbReference type="PRINTS" id="PR00725">
    <property type="entry name" value="DADACBPTASE1"/>
</dbReference>
<evidence type="ECO:0000256" key="6">
    <source>
        <dbReference type="ARBA" id="ARBA00023316"/>
    </source>
</evidence>
<reference evidence="14" key="1">
    <citation type="journal article" date="2021" name="PeerJ">
        <title>Extensive microbial diversity within the chicken gut microbiome revealed by metagenomics and culture.</title>
        <authorList>
            <person name="Gilroy R."/>
            <person name="Ravi A."/>
            <person name="Getino M."/>
            <person name="Pursley I."/>
            <person name="Horton D.L."/>
            <person name="Alikhan N.F."/>
            <person name="Baker D."/>
            <person name="Gharbi K."/>
            <person name="Hall N."/>
            <person name="Watson M."/>
            <person name="Adriaenssens E.M."/>
            <person name="Foster-Nyarko E."/>
            <person name="Jarju S."/>
            <person name="Secka A."/>
            <person name="Antonio M."/>
            <person name="Oren A."/>
            <person name="Chaudhuri R.R."/>
            <person name="La Ragione R."/>
            <person name="Hildebrand F."/>
            <person name="Pallen M.J."/>
        </authorList>
    </citation>
    <scope>NUCLEOTIDE SEQUENCE</scope>
    <source>
        <strain evidence="14">CHK180-15479</strain>
    </source>
</reference>
<keyword evidence="4" id="KW-0133">Cell shape</keyword>
<dbReference type="GO" id="GO:0008360">
    <property type="term" value="P:regulation of cell shape"/>
    <property type="evidence" value="ECO:0007669"/>
    <property type="project" value="UniProtKB-KW"/>
</dbReference>
<keyword evidence="11" id="KW-0812">Transmembrane</keyword>
<dbReference type="AlphaFoldDB" id="A0A9D2MZJ9"/>
<dbReference type="GO" id="GO:0009002">
    <property type="term" value="F:serine-type D-Ala-D-Ala carboxypeptidase activity"/>
    <property type="evidence" value="ECO:0007669"/>
    <property type="project" value="InterPro"/>
</dbReference>
<dbReference type="Pfam" id="PF00768">
    <property type="entry name" value="Peptidase_S11"/>
    <property type="match status" value="1"/>
</dbReference>
<dbReference type="EMBL" id="DWWT01000028">
    <property type="protein sequence ID" value="HJC05835.1"/>
    <property type="molecule type" value="Genomic_DNA"/>
</dbReference>
<dbReference type="InterPro" id="IPR018044">
    <property type="entry name" value="Peptidase_S11"/>
</dbReference>
<feature type="region of interest" description="Disordered" evidence="10">
    <location>
        <begin position="526"/>
        <end position="552"/>
    </location>
</feature>
<accession>A0A9D2MZJ9</accession>
<feature type="binding site" evidence="8">
    <location>
        <position position="234"/>
    </location>
    <ligand>
        <name>substrate</name>
    </ligand>
</feature>
<feature type="transmembrane region" description="Helical" evidence="11">
    <location>
        <begin position="467"/>
        <end position="487"/>
    </location>
</feature>
<dbReference type="GO" id="GO:0071555">
    <property type="term" value="P:cell wall organization"/>
    <property type="evidence" value="ECO:0007669"/>
    <property type="project" value="UniProtKB-KW"/>
</dbReference>
<feature type="chain" id="PRO_5039681135" evidence="12">
    <location>
        <begin position="25"/>
        <end position="552"/>
    </location>
</feature>
<evidence type="ECO:0000256" key="12">
    <source>
        <dbReference type="SAM" id="SignalP"/>
    </source>
</evidence>
<comment type="similarity">
    <text evidence="1 9">Belongs to the peptidase S11 family.</text>
</comment>
<reference evidence="14" key="2">
    <citation type="submission" date="2021-04" db="EMBL/GenBank/DDBJ databases">
        <authorList>
            <person name="Gilroy R."/>
        </authorList>
    </citation>
    <scope>NUCLEOTIDE SEQUENCE</scope>
    <source>
        <strain evidence="14">CHK180-15479</strain>
    </source>
</reference>
<keyword evidence="14" id="KW-0121">Carboxypeptidase</keyword>
<evidence type="ECO:0000256" key="11">
    <source>
        <dbReference type="SAM" id="Phobius"/>
    </source>
</evidence>
<feature type="signal peptide" evidence="12">
    <location>
        <begin position="1"/>
        <end position="24"/>
    </location>
</feature>
<feature type="compositionally biased region" description="Polar residues" evidence="10">
    <location>
        <begin position="404"/>
        <end position="422"/>
    </location>
</feature>
<evidence type="ECO:0000259" key="13">
    <source>
        <dbReference type="Pfam" id="PF00768"/>
    </source>
</evidence>
<gene>
    <name evidence="14" type="ORF">H9704_06740</name>
</gene>
<feature type="active site" description="Proton acceptor" evidence="7">
    <location>
        <position position="66"/>
    </location>
</feature>
<keyword evidence="6" id="KW-0961">Cell wall biogenesis/degradation</keyword>
<keyword evidence="11" id="KW-0472">Membrane</keyword>
<dbReference type="PANTHER" id="PTHR21581">
    <property type="entry name" value="D-ALANYL-D-ALANINE CARBOXYPEPTIDASE"/>
    <property type="match status" value="1"/>
</dbReference>
<dbReference type="Gene3D" id="3.40.710.10">
    <property type="entry name" value="DD-peptidase/beta-lactamase superfamily"/>
    <property type="match status" value="1"/>
</dbReference>
<dbReference type="SUPFAM" id="SSF56601">
    <property type="entry name" value="beta-lactamase/transpeptidase-like"/>
    <property type="match status" value="1"/>
</dbReference>
<evidence type="ECO:0000256" key="5">
    <source>
        <dbReference type="ARBA" id="ARBA00022984"/>
    </source>
</evidence>
<keyword evidence="3" id="KW-0378">Hydrolase</keyword>
<proteinExistence type="inferred from homology"/>
<evidence type="ECO:0000256" key="3">
    <source>
        <dbReference type="ARBA" id="ARBA00022801"/>
    </source>
</evidence>
<keyword evidence="14" id="KW-0645">Protease</keyword>
<evidence type="ECO:0000256" key="9">
    <source>
        <dbReference type="RuleBase" id="RU004016"/>
    </source>
</evidence>